<keyword evidence="1" id="KW-0812">Transmembrane</keyword>
<dbReference type="GO" id="GO:0003677">
    <property type="term" value="F:DNA binding"/>
    <property type="evidence" value="ECO:0007669"/>
    <property type="project" value="UniProtKB-KW"/>
</dbReference>
<reference evidence="2 3" key="1">
    <citation type="submission" date="2015-02" db="EMBL/GenBank/DDBJ databases">
        <title>Mycoplasma mycoides subsp. mycoides strain:B237 Genome sequencing.</title>
        <authorList>
            <person name="Fischer A."/>
            <person name="Santana-Cruz I."/>
            <person name="Schieck E."/>
            <person name="Gourle H."/>
            <person name="Lambert M."/>
            <person name="Nadendla S."/>
            <person name="Miller R.A."/>
            <person name="Weber J."/>
            <person name="Bongcam-Rudloff E."/>
            <person name="Vashee S."/>
            <person name="Frey J."/>
            <person name="Jores J."/>
        </authorList>
    </citation>
    <scope>NUCLEOTIDE SEQUENCE [LARGE SCALE GENOMIC DNA]</scope>
    <source>
        <strain evidence="2 3">B237</strain>
    </source>
</reference>
<evidence type="ECO:0000313" key="3">
    <source>
        <dbReference type="Proteomes" id="UP000033624"/>
    </source>
</evidence>
<feature type="transmembrane region" description="Helical" evidence="1">
    <location>
        <begin position="76"/>
        <end position="96"/>
    </location>
</feature>
<dbReference type="Proteomes" id="UP000033624">
    <property type="component" value="Unassembled WGS sequence"/>
</dbReference>
<dbReference type="RefSeq" id="WP_045596665.1">
    <property type="nucleotide sequence ID" value="NZ_CP143996.1"/>
</dbReference>
<organism evidence="2 3">
    <name type="scientific">Mycoplasma mycoides subsp. mycoides</name>
    <dbReference type="NCBI Taxonomy" id="2103"/>
    <lineage>
        <taxon>Bacteria</taxon>
        <taxon>Bacillati</taxon>
        <taxon>Mycoplasmatota</taxon>
        <taxon>Mollicutes</taxon>
        <taxon>Mycoplasmataceae</taxon>
        <taxon>Mycoplasma</taxon>
    </lineage>
</organism>
<evidence type="ECO:0000256" key="1">
    <source>
        <dbReference type="SAM" id="Phobius"/>
    </source>
</evidence>
<gene>
    <name evidence="2" type="ORF">TS59_0996</name>
</gene>
<dbReference type="AlphaFoldDB" id="A0AAE2EIL6"/>
<keyword evidence="1" id="KW-1133">Transmembrane helix</keyword>
<protein>
    <submittedName>
        <fullName evidence="2">DNA-binding protein HU</fullName>
    </submittedName>
</protein>
<comment type="caution">
    <text evidence="2">The sequence shown here is derived from an EMBL/GenBank/DDBJ whole genome shotgun (WGS) entry which is preliminary data.</text>
</comment>
<name>A0AAE2EIL6_MYCMY</name>
<keyword evidence="2" id="KW-0238">DNA-binding</keyword>
<keyword evidence="1" id="KW-0472">Membrane</keyword>
<dbReference type="EMBL" id="LAEW01000001">
    <property type="protein sequence ID" value="KJQ46466.1"/>
    <property type="molecule type" value="Genomic_DNA"/>
</dbReference>
<sequence>MKMSKKPSSKGHLLVARMFLGLFFVSFVIIFILKLVNVSKTNGKIGLDFMTALTGFGVTLAKPIKWGEGLDEFCNIAFITWIPLILIVSLIFYILYYKNLVKTIQVEDSTTKVDITIKTEGDVIVESETEEQPMKKEEIMVVEQLPMSEPEPQPKPIVEAEPMMSEPELVIEPAPMISEPEPKPDPVVIPAPMMSEPEPKPAKKRKKKKTYPQVTKGMLLDELYEDPEFIEMTKVSIKTIFDKTFIVASKNLVAGDHVVLAKFVNLKQLKKKLKWRWILQHKNKSKFLHIKLLNLNYQNLLKKKWMNKDKNGKYAIAIFYLFYFWYMIIIVLKGIYV</sequence>
<accession>A0AAE2EIL6</accession>
<feature type="transmembrane region" description="Helical" evidence="1">
    <location>
        <begin position="314"/>
        <end position="336"/>
    </location>
</feature>
<feature type="transmembrane region" description="Helical" evidence="1">
    <location>
        <begin position="12"/>
        <end position="33"/>
    </location>
</feature>
<evidence type="ECO:0000313" key="2">
    <source>
        <dbReference type="EMBL" id="KJQ46466.1"/>
    </source>
</evidence>
<proteinExistence type="predicted"/>